<gene>
    <name evidence="5" type="ORF">RND81_07G137700</name>
</gene>
<proteinExistence type="inferred from homology"/>
<dbReference type="InterPro" id="IPR013785">
    <property type="entry name" value="Aldolase_TIM"/>
</dbReference>
<evidence type="ECO:0000256" key="2">
    <source>
        <dbReference type="ARBA" id="ARBA00011738"/>
    </source>
</evidence>
<dbReference type="GO" id="GO:0006096">
    <property type="term" value="P:glycolytic process"/>
    <property type="evidence" value="ECO:0007669"/>
    <property type="project" value="TreeGrafter"/>
</dbReference>
<accession>A0AAW1JS93</accession>
<dbReference type="GO" id="GO:0019563">
    <property type="term" value="P:glycerol catabolic process"/>
    <property type="evidence" value="ECO:0007669"/>
    <property type="project" value="TreeGrafter"/>
</dbReference>
<evidence type="ECO:0000313" key="5">
    <source>
        <dbReference type="EMBL" id="KAK9706595.1"/>
    </source>
</evidence>
<keyword evidence="6" id="KW-1185">Reference proteome</keyword>
<dbReference type="AlphaFoldDB" id="A0AAW1JS93"/>
<dbReference type="PANTHER" id="PTHR21139:SF37">
    <property type="entry name" value="OS01G0841600 PROTEIN"/>
    <property type="match status" value="1"/>
</dbReference>
<dbReference type="Pfam" id="PF00121">
    <property type="entry name" value="TIM"/>
    <property type="match status" value="1"/>
</dbReference>
<evidence type="ECO:0000313" key="6">
    <source>
        <dbReference type="Proteomes" id="UP001443914"/>
    </source>
</evidence>
<reference evidence="5" key="1">
    <citation type="submission" date="2024-03" db="EMBL/GenBank/DDBJ databases">
        <title>WGS assembly of Saponaria officinalis var. Norfolk2.</title>
        <authorList>
            <person name="Jenkins J."/>
            <person name="Shu S."/>
            <person name="Grimwood J."/>
            <person name="Barry K."/>
            <person name="Goodstein D."/>
            <person name="Schmutz J."/>
            <person name="Leebens-Mack J."/>
            <person name="Osbourn A."/>
        </authorList>
    </citation>
    <scope>NUCLEOTIDE SEQUENCE [LARGE SCALE GENOMIC DNA]</scope>
    <source>
        <strain evidence="5">JIC</strain>
    </source>
</reference>
<evidence type="ECO:0000256" key="3">
    <source>
        <dbReference type="ARBA" id="ARBA00023235"/>
    </source>
</evidence>
<comment type="pathway">
    <text evidence="4">Carbohydrate biosynthesis.</text>
</comment>
<dbReference type="EMBL" id="JBDFQZ010000007">
    <property type="protein sequence ID" value="KAK9706595.1"/>
    <property type="molecule type" value="Genomic_DNA"/>
</dbReference>
<organism evidence="5 6">
    <name type="scientific">Saponaria officinalis</name>
    <name type="common">Common soapwort</name>
    <name type="synonym">Lychnis saponaria</name>
    <dbReference type="NCBI Taxonomy" id="3572"/>
    <lineage>
        <taxon>Eukaryota</taxon>
        <taxon>Viridiplantae</taxon>
        <taxon>Streptophyta</taxon>
        <taxon>Embryophyta</taxon>
        <taxon>Tracheophyta</taxon>
        <taxon>Spermatophyta</taxon>
        <taxon>Magnoliopsida</taxon>
        <taxon>eudicotyledons</taxon>
        <taxon>Gunneridae</taxon>
        <taxon>Pentapetalae</taxon>
        <taxon>Caryophyllales</taxon>
        <taxon>Caryophyllaceae</taxon>
        <taxon>Caryophylleae</taxon>
        <taxon>Saponaria</taxon>
    </lineage>
</organism>
<dbReference type="SUPFAM" id="SSF51351">
    <property type="entry name" value="Triosephosphate isomerase (TIM)"/>
    <property type="match status" value="1"/>
</dbReference>
<dbReference type="GO" id="GO:0006094">
    <property type="term" value="P:gluconeogenesis"/>
    <property type="evidence" value="ECO:0007669"/>
    <property type="project" value="TreeGrafter"/>
</dbReference>
<dbReference type="InterPro" id="IPR035990">
    <property type="entry name" value="TIM_sf"/>
</dbReference>
<sequence length="319" mass="36273">MSTWLQSLSVTFAPDSFSIHVGAMSRFSFYGIHKLPIGDRVQKIYNLHQYKDNLLIWNGLRGRIIVIMLLILKNLEENLRMTITCLEKVATIFVFDPGIMWCPCKNETYEDVKKLVTTLNACKNGTYEDVKKLVTTLNEAEVPSEDVVEVVVSPPFVFLTLVKNLLRSDFHVAAQNCWVKKGGAFTNEVSAEMLVNLGIRKLAIGFMEIAKCFVQPGLDSYPLYVEAKYTLEDKGGFEEVGSDSVKLYLSRTPELWRTVENKMFERERLATARNILMTIILSTSISYHGVLHMGMEFVDSCSLLEYCLQNHNDIIDLCL</sequence>
<keyword evidence="3" id="KW-0413">Isomerase</keyword>
<evidence type="ECO:0000256" key="4">
    <source>
        <dbReference type="ARBA" id="ARBA00024331"/>
    </source>
</evidence>
<dbReference type="GO" id="GO:0004807">
    <property type="term" value="F:triose-phosphate isomerase activity"/>
    <property type="evidence" value="ECO:0007669"/>
    <property type="project" value="InterPro"/>
</dbReference>
<dbReference type="Gene3D" id="3.20.20.70">
    <property type="entry name" value="Aldolase class I"/>
    <property type="match status" value="1"/>
</dbReference>
<dbReference type="PROSITE" id="PS51440">
    <property type="entry name" value="TIM_2"/>
    <property type="match status" value="1"/>
</dbReference>
<dbReference type="Proteomes" id="UP001443914">
    <property type="component" value="Unassembled WGS sequence"/>
</dbReference>
<dbReference type="InterPro" id="IPR000652">
    <property type="entry name" value="Triosephosphate_isomerase"/>
</dbReference>
<comment type="similarity">
    <text evidence="1">Belongs to the triosephosphate isomerase family.</text>
</comment>
<comment type="subunit">
    <text evidence="2">Homodimer.</text>
</comment>
<dbReference type="GO" id="GO:0005829">
    <property type="term" value="C:cytosol"/>
    <property type="evidence" value="ECO:0007669"/>
    <property type="project" value="TreeGrafter"/>
</dbReference>
<protein>
    <submittedName>
        <fullName evidence="5">Uncharacterized protein</fullName>
    </submittedName>
</protein>
<dbReference type="GO" id="GO:0046166">
    <property type="term" value="P:glyceraldehyde-3-phosphate biosynthetic process"/>
    <property type="evidence" value="ECO:0007669"/>
    <property type="project" value="TreeGrafter"/>
</dbReference>
<evidence type="ECO:0000256" key="1">
    <source>
        <dbReference type="ARBA" id="ARBA00007422"/>
    </source>
</evidence>
<dbReference type="PANTHER" id="PTHR21139">
    <property type="entry name" value="TRIOSEPHOSPHATE ISOMERASE"/>
    <property type="match status" value="1"/>
</dbReference>
<name>A0AAW1JS93_SAPOF</name>
<comment type="caution">
    <text evidence="5">The sequence shown here is derived from an EMBL/GenBank/DDBJ whole genome shotgun (WGS) entry which is preliminary data.</text>
</comment>